<dbReference type="Proteomes" id="UP001210925">
    <property type="component" value="Unassembled WGS sequence"/>
</dbReference>
<name>A0AAD5UHF5_9FUNG</name>
<accession>A0AAD5UHF5</accession>
<evidence type="ECO:0000313" key="1">
    <source>
        <dbReference type="EMBL" id="KAJ3255705.1"/>
    </source>
</evidence>
<organism evidence="1 2">
    <name type="scientific">Boothiomyces macroporosus</name>
    <dbReference type="NCBI Taxonomy" id="261099"/>
    <lineage>
        <taxon>Eukaryota</taxon>
        <taxon>Fungi</taxon>
        <taxon>Fungi incertae sedis</taxon>
        <taxon>Chytridiomycota</taxon>
        <taxon>Chytridiomycota incertae sedis</taxon>
        <taxon>Chytridiomycetes</taxon>
        <taxon>Rhizophydiales</taxon>
        <taxon>Terramycetaceae</taxon>
        <taxon>Boothiomyces</taxon>
    </lineage>
</organism>
<evidence type="ECO:0000313" key="2">
    <source>
        <dbReference type="Proteomes" id="UP001210925"/>
    </source>
</evidence>
<gene>
    <name evidence="1" type="ORF">HK103_006072</name>
</gene>
<proteinExistence type="predicted"/>
<comment type="caution">
    <text evidence="1">The sequence shown here is derived from an EMBL/GenBank/DDBJ whole genome shotgun (WGS) entry which is preliminary data.</text>
</comment>
<dbReference type="AlphaFoldDB" id="A0AAD5UHF5"/>
<protein>
    <submittedName>
        <fullName evidence="1">Uncharacterized protein</fullName>
    </submittedName>
</protein>
<dbReference type="InterPro" id="IPR032675">
    <property type="entry name" value="LRR_dom_sf"/>
</dbReference>
<reference evidence="1" key="1">
    <citation type="submission" date="2020-05" db="EMBL/GenBank/DDBJ databases">
        <title>Phylogenomic resolution of chytrid fungi.</title>
        <authorList>
            <person name="Stajich J.E."/>
            <person name="Amses K."/>
            <person name="Simmons R."/>
            <person name="Seto K."/>
            <person name="Myers J."/>
            <person name="Bonds A."/>
            <person name="Quandt C.A."/>
            <person name="Barry K."/>
            <person name="Liu P."/>
            <person name="Grigoriev I."/>
            <person name="Longcore J.E."/>
            <person name="James T.Y."/>
        </authorList>
    </citation>
    <scope>NUCLEOTIDE SEQUENCE</scope>
    <source>
        <strain evidence="1">PLAUS21</strain>
    </source>
</reference>
<dbReference type="EMBL" id="JADGKB010000061">
    <property type="protein sequence ID" value="KAJ3255705.1"/>
    <property type="molecule type" value="Genomic_DNA"/>
</dbReference>
<dbReference type="Gene3D" id="3.80.10.10">
    <property type="entry name" value="Ribonuclease Inhibitor"/>
    <property type="match status" value="1"/>
</dbReference>
<sequence length="452" mass="52022">MEYWPDLELLFNKVKKSEYDQFIAKCRTNGLIYRTVLMDSIIFPYIYNRIPNATTKRLFLYERLSRNLEQALLADVVDSIIISGSGHDLLFNCLPRLKKLQQLNCQIHDTVDFTMLKYSNLRELKLTGVLTHIIPNLMGVLSETKIKALHLESMNVNLAVEPLSKVLAETMIERLTLIDPKLENLQYNLPGRVYIDPDVILKQHIEFLARGMVGSNIRELHIDNLQLQEEDFLPLIEELPKLKLQNLKFQKVLGPDSTMALIRCLPSSQIERLQIEIAEEFVVSFLESLSKSKVKHLEFGFSYKGFKSSYYQLIADNLGYLKVDTLGIGSLIQFDTYKALLGRLAEIKLKELIIPVWGIPYLKINVPKLTLIGKVNDGNFHYLQYVSKGTLVQFEIGSLTKYDEFISSVAHLWHLKISLHSGEKDAFIHKEKLATVVPVDYCECWKPKLFND</sequence>
<keyword evidence="2" id="KW-1185">Reference proteome</keyword>